<dbReference type="RefSeq" id="WP_066884472.1">
    <property type="nucleotide sequence ID" value="NZ_LODL01000021.1"/>
</dbReference>
<dbReference type="EMBL" id="LODL01000021">
    <property type="protein sequence ID" value="KXB30642.1"/>
    <property type="molecule type" value="Genomic_DNA"/>
</dbReference>
<dbReference type="Proteomes" id="UP000070186">
    <property type="component" value="Unassembled WGS sequence"/>
</dbReference>
<keyword evidence="2" id="KW-1185">Reference proteome</keyword>
<dbReference type="STRING" id="281362.AT959_14450"/>
<comment type="caution">
    <text evidence="1">The sequence shown here is derived from an EMBL/GenBank/DDBJ whole genome shotgun (WGS) entry which is preliminary data.</text>
</comment>
<evidence type="ECO:0000313" key="1">
    <source>
        <dbReference type="EMBL" id="KXB30642.1"/>
    </source>
</evidence>
<evidence type="ECO:0000313" key="2">
    <source>
        <dbReference type="Proteomes" id="UP000070186"/>
    </source>
</evidence>
<dbReference type="AlphaFoldDB" id="A0A133XI84"/>
<organism evidence="1 2">
    <name type="scientific">Dechloromonas denitrificans</name>
    <dbReference type="NCBI Taxonomy" id="281362"/>
    <lineage>
        <taxon>Bacteria</taxon>
        <taxon>Pseudomonadati</taxon>
        <taxon>Pseudomonadota</taxon>
        <taxon>Betaproteobacteria</taxon>
        <taxon>Rhodocyclales</taxon>
        <taxon>Azonexaceae</taxon>
        <taxon>Dechloromonas</taxon>
    </lineage>
</organism>
<gene>
    <name evidence="1" type="ORF">AT959_14450</name>
</gene>
<reference evidence="1 2" key="1">
    <citation type="submission" date="2015-12" db="EMBL/GenBank/DDBJ databases">
        <title>Nitrous oxide reduction kinetics distinguish bacteria harboring typical versus atypical NosZ.</title>
        <authorList>
            <person name="Yoon S."/>
            <person name="Nissen S."/>
            <person name="Park D."/>
            <person name="Sanford R.A."/>
            <person name="Loeffler F.E."/>
        </authorList>
    </citation>
    <scope>NUCLEOTIDE SEQUENCE [LARGE SCALE GENOMIC DNA]</scope>
    <source>
        <strain evidence="1 2">ATCC BAA-841</strain>
    </source>
</reference>
<name>A0A133XI84_9RHOO</name>
<sequence>MSIFDSPIARCEVVREMVLTDETQAECAREHDCAPGQVCPLCGYFSETSGLAETPPPIANPSH</sequence>
<protein>
    <submittedName>
        <fullName evidence="1">Uncharacterized protein</fullName>
    </submittedName>
</protein>
<proteinExistence type="predicted"/>
<accession>A0A133XI84</accession>